<accession>A0AAU9JST8</accession>
<sequence length="227" mass="26251">MGMKILICALGIAALSLAGGIAWYRLRSSMKFATIKLLDKPSFIKVLAQIREAFSENFATLLKLNRKKRRNLYRGGKEYRICIRDLKDHARRALDKATADVLGRLRLTEEIFQESYNRMEHDPEVALAFSKVCSIPVKNVSSLLNQSRLNEIFKFTTSRTSKINEEDPNELNIKMKMIEDEIYEQFGFETEEIEAAVAKYQSEMGSWIQQNREINNNLLENTNEDLF</sequence>
<dbReference type="AlphaFoldDB" id="A0AAU9JST8"/>
<dbReference type="Proteomes" id="UP001162131">
    <property type="component" value="Unassembled WGS sequence"/>
</dbReference>
<protein>
    <recommendedName>
        <fullName evidence="3">Transmembrane protein</fullName>
    </recommendedName>
</protein>
<organism evidence="1 2">
    <name type="scientific">Blepharisma stoltei</name>
    <dbReference type="NCBI Taxonomy" id="1481888"/>
    <lineage>
        <taxon>Eukaryota</taxon>
        <taxon>Sar</taxon>
        <taxon>Alveolata</taxon>
        <taxon>Ciliophora</taxon>
        <taxon>Postciliodesmatophora</taxon>
        <taxon>Heterotrichea</taxon>
        <taxon>Heterotrichida</taxon>
        <taxon>Blepharismidae</taxon>
        <taxon>Blepharisma</taxon>
    </lineage>
</organism>
<name>A0AAU9JST8_9CILI</name>
<evidence type="ECO:0000313" key="1">
    <source>
        <dbReference type="EMBL" id="CAG9330318.1"/>
    </source>
</evidence>
<evidence type="ECO:0000313" key="2">
    <source>
        <dbReference type="Proteomes" id="UP001162131"/>
    </source>
</evidence>
<reference evidence="1" key="1">
    <citation type="submission" date="2021-09" db="EMBL/GenBank/DDBJ databases">
        <authorList>
            <consortium name="AG Swart"/>
            <person name="Singh M."/>
            <person name="Singh A."/>
            <person name="Seah K."/>
            <person name="Emmerich C."/>
        </authorList>
    </citation>
    <scope>NUCLEOTIDE SEQUENCE</scope>
    <source>
        <strain evidence="1">ATCC30299</strain>
    </source>
</reference>
<gene>
    <name evidence="1" type="ORF">BSTOLATCC_MIC50911</name>
</gene>
<keyword evidence="2" id="KW-1185">Reference proteome</keyword>
<dbReference type="EMBL" id="CAJZBQ010000051">
    <property type="protein sequence ID" value="CAG9330318.1"/>
    <property type="molecule type" value="Genomic_DNA"/>
</dbReference>
<proteinExistence type="predicted"/>
<evidence type="ECO:0008006" key="3">
    <source>
        <dbReference type="Google" id="ProtNLM"/>
    </source>
</evidence>
<comment type="caution">
    <text evidence="1">The sequence shown here is derived from an EMBL/GenBank/DDBJ whole genome shotgun (WGS) entry which is preliminary data.</text>
</comment>